<reference evidence="3" key="1">
    <citation type="journal article" date="2021" name="J Fungi (Basel)">
        <title>Virulence traits and population genomics of the black yeast Aureobasidium melanogenum.</title>
        <authorList>
            <person name="Cernosa A."/>
            <person name="Sun X."/>
            <person name="Gostincar C."/>
            <person name="Fang C."/>
            <person name="Gunde-Cimerman N."/>
            <person name="Song Z."/>
        </authorList>
    </citation>
    <scope>NUCLEOTIDE SEQUENCE</scope>
    <source>
        <strain evidence="3">EXF-9298</strain>
    </source>
</reference>
<evidence type="ECO:0000256" key="2">
    <source>
        <dbReference type="SAM" id="Phobius"/>
    </source>
</evidence>
<evidence type="ECO:0000256" key="1">
    <source>
        <dbReference type="SAM" id="Coils"/>
    </source>
</evidence>
<keyword evidence="2" id="KW-1133">Transmembrane helix</keyword>
<feature type="transmembrane region" description="Helical" evidence="2">
    <location>
        <begin position="20"/>
        <end position="37"/>
    </location>
</feature>
<keyword evidence="2" id="KW-0472">Membrane</keyword>
<feature type="non-terminal residue" evidence="3">
    <location>
        <position position="1"/>
    </location>
</feature>
<dbReference type="AlphaFoldDB" id="A0A9P8G7Q9"/>
<proteinExistence type="predicted"/>
<sequence length="129" mass="15301">MFSTFIIFSIRDVIHIRLDINNITIAFWWAMLAYAASTPPRRARLAQHPNQRFQWLDFHNMAWIEIVTLFLLLCAGLYILHSYLTGNTERARNRRRLNALRAQAEEMIRRHREAAAARREVAARPNRWA</sequence>
<keyword evidence="1" id="KW-0175">Coiled coil</keyword>
<keyword evidence="4" id="KW-1185">Reference proteome</keyword>
<gene>
    <name evidence="3" type="ORF">KCU98_g503</name>
</gene>
<protein>
    <submittedName>
        <fullName evidence="3">Uncharacterized protein</fullName>
    </submittedName>
</protein>
<comment type="caution">
    <text evidence="3">The sequence shown here is derived from an EMBL/GenBank/DDBJ whole genome shotgun (WGS) entry which is preliminary data.</text>
</comment>
<dbReference type="Proteomes" id="UP000729357">
    <property type="component" value="Unassembled WGS sequence"/>
</dbReference>
<keyword evidence="2" id="KW-0812">Transmembrane</keyword>
<feature type="transmembrane region" description="Helical" evidence="2">
    <location>
        <begin position="62"/>
        <end position="86"/>
    </location>
</feature>
<feature type="coiled-coil region" evidence="1">
    <location>
        <begin position="90"/>
        <end position="117"/>
    </location>
</feature>
<accession>A0A9P8G7Q9</accession>
<reference evidence="3" key="2">
    <citation type="submission" date="2021-08" db="EMBL/GenBank/DDBJ databases">
        <authorList>
            <person name="Gostincar C."/>
            <person name="Sun X."/>
            <person name="Song Z."/>
            <person name="Gunde-Cimerman N."/>
        </authorList>
    </citation>
    <scope>NUCLEOTIDE SEQUENCE</scope>
    <source>
        <strain evidence="3">EXF-9298</strain>
    </source>
</reference>
<evidence type="ECO:0000313" key="4">
    <source>
        <dbReference type="Proteomes" id="UP000729357"/>
    </source>
</evidence>
<organism evidence="3 4">
    <name type="scientific">Aureobasidium melanogenum</name>
    <name type="common">Aureobasidium pullulans var. melanogenum</name>
    <dbReference type="NCBI Taxonomy" id="46634"/>
    <lineage>
        <taxon>Eukaryota</taxon>
        <taxon>Fungi</taxon>
        <taxon>Dikarya</taxon>
        <taxon>Ascomycota</taxon>
        <taxon>Pezizomycotina</taxon>
        <taxon>Dothideomycetes</taxon>
        <taxon>Dothideomycetidae</taxon>
        <taxon>Dothideales</taxon>
        <taxon>Saccotheciaceae</taxon>
        <taxon>Aureobasidium</taxon>
    </lineage>
</organism>
<name>A0A9P8G7Q9_AURME</name>
<dbReference type="EMBL" id="JAHFXS010000004">
    <property type="protein sequence ID" value="KAG9991214.1"/>
    <property type="molecule type" value="Genomic_DNA"/>
</dbReference>
<evidence type="ECO:0000313" key="3">
    <source>
        <dbReference type="EMBL" id="KAG9991214.1"/>
    </source>
</evidence>